<reference evidence="3 4" key="1">
    <citation type="submission" date="2023-10" db="EMBL/GenBank/DDBJ databases">
        <title>Chromosome-scale genome assembly provides insights into flower coloration mechanisms of Canna indica.</title>
        <authorList>
            <person name="Li C."/>
        </authorList>
    </citation>
    <scope>NUCLEOTIDE SEQUENCE [LARGE SCALE GENOMIC DNA]</scope>
    <source>
        <tissue evidence="3">Flower</tissue>
    </source>
</reference>
<dbReference type="Gene3D" id="1.20.1280.50">
    <property type="match status" value="1"/>
</dbReference>
<dbReference type="Pfam" id="PF03478">
    <property type="entry name" value="Beta-prop_KIB1-4"/>
    <property type="match status" value="1"/>
</dbReference>
<dbReference type="InterPro" id="IPR001810">
    <property type="entry name" value="F-box_dom"/>
</dbReference>
<name>A0AAQ3Q2D3_9LILI</name>
<evidence type="ECO:0000259" key="2">
    <source>
        <dbReference type="Pfam" id="PF03478"/>
    </source>
</evidence>
<dbReference type="PANTHER" id="PTHR44259">
    <property type="entry name" value="OS07G0183000 PROTEIN-RELATED"/>
    <property type="match status" value="1"/>
</dbReference>
<evidence type="ECO:0000313" key="3">
    <source>
        <dbReference type="EMBL" id="WOK95910.1"/>
    </source>
</evidence>
<feature type="domain" description="KIB1-4 beta-propeller" evidence="2">
    <location>
        <begin position="92"/>
        <end position="229"/>
    </location>
</feature>
<gene>
    <name evidence="3" type="ORF">Cni_G04617</name>
</gene>
<feature type="domain" description="F-box" evidence="1">
    <location>
        <begin position="9"/>
        <end position="43"/>
    </location>
</feature>
<evidence type="ECO:0000313" key="4">
    <source>
        <dbReference type="Proteomes" id="UP001327560"/>
    </source>
</evidence>
<evidence type="ECO:0000259" key="1">
    <source>
        <dbReference type="Pfam" id="PF00646"/>
    </source>
</evidence>
<accession>A0AAQ3Q2D3</accession>
<evidence type="ECO:0008006" key="5">
    <source>
        <dbReference type="Google" id="ProtNLM"/>
    </source>
</evidence>
<dbReference type="SUPFAM" id="SSF81383">
    <property type="entry name" value="F-box domain"/>
    <property type="match status" value="1"/>
</dbReference>
<protein>
    <recommendedName>
        <fullName evidence="5">F-box domain-containing protein</fullName>
    </recommendedName>
</protein>
<dbReference type="InterPro" id="IPR005174">
    <property type="entry name" value="KIB1-4_b-propeller"/>
</dbReference>
<keyword evidence="4" id="KW-1185">Reference proteome</keyword>
<organism evidence="3 4">
    <name type="scientific">Canna indica</name>
    <name type="common">Indian-shot</name>
    <dbReference type="NCBI Taxonomy" id="4628"/>
    <lineage>
        <taxon>Eukaryota</taxon>
        <taxon>Viridiplantae</taxon>
        <taxon>Streptophyta</taxon>
        <taxon>Embryophyta</taxon>
        <taxon>Tracheophyta</taxon>
        <taxon>Spermatophyta</taxon>
        <taxon>Magnoliopsida</taxon>
        <taxon>Liliopsida</taxon>
        <taxon>Zingiberales</taxon>
        <taxon>Cannaceae</taxon>
        <taxon>Canna</taxon>
    </lineage>
</organism>
<sequence>MADWSRGVPNELLYSIFQSLCFHDYGRCHVVCANWNFVAKAYCFRHSRQSPWLMIPISKSDNQYYTCRVDDDQDGTCSVYDVAHRLEFNISLPPSVPNWTYCIGSSQGWILILDDFGELFMLNPVTGAFFLPPSTTTLPLPCITIMPLYYSMYPYKYKMATVGWTSESSYIVMVVHGYLNERISYARSTDTSWHPMETETRFFQYIAFHDNLFYGISYTNQLIGVFSLEDGQITDYDERFEIICQRPIPIFNI</sequence>
<dbReference type="EMBL" id="CP136891">
    <property type="protein sequence ID" value="WOK95910.1"/>
    <property type="molecule type" value="Genomic_DNA"/>
</dbReference>
<dbReference type="AlphaFoldDB" id="A0AAQ3Q2D3"/>
<proteinExistence type="predicted"/>
<dbReference type="Pfam" id="PF00646">
    <property type="entry name" value="F-box"/>
    <property type="match status" value="1"/>
</dbReference>
<dbReference type="InterPro" id="IPR050942">
    <property type="entry name" value="F-box_BR-signaling"/>
</dbReference>
<dbReference type="Proteomes" id="UP001327560">
    <property type="component" value="Chromosome 2"/>
</dbReference>
<dbReference type="InterPro" id="IPR036047">
    <property type="entry name" value="F-box-like_dom_sf"/>
</dbReference>